<comment type="caution">
    <text evidence="3">The sequence shown here is derived from an EMBL/GenBank/DDBJ whole genome shotgun (WGS) entry which is preliminary data.</text>
</comment>
<gene>
    <name evidence="3" type="ORF">SPV1_07901</name>
</gene>
<feature type="signal peptide" evidence="1">
    <location>
        <begin position="1"/>
        <end position="17"/>
    </location>
</feature>
<dbReference type="InParanoid" id="Q0EZ22"/>
<evidence type="ECO:0000259" key="2">
    <source>
        <dbReference type="Pfam" id="PF01569"/>
    </source>
</evidence>
<dbReference type="InterPro" id="IPR000326">
    <property type="entry name" value="PAP2/HPO"/>
</dbReference>
<dbReference type="RefSeq" id="WP_009849104.1">
    <property type="nucleotide sequence ID" value="NZ_DS022294.1"/>
</dbReference>
<dbReference type="Proteomes" id="UP000005297">
    <property type="component" value="Unassembled WGS sequence"/>
</dbReference>
<evidence type="ECO:0000256" key="1">
    <source>
        <dbReference type="SAM" id="SignalP"/>
    </source>
</evidence>
<sequence length="303" mass="32659">MLRLLLVMLFFSFTHLSAPLASELNDAAASPVQDEGRVQKSSRLIGEAFFNIDDDFKGMALYPFEHPRETLFFLGGIGALVAADKPVTRYYQDKVEPIFNGYALKTPAAAKGLGLNGADSYLVLGIAGSYALGVAFNDEKSQKAALLAGKATAYSIMISHLLLKTITGRQRPVSNLRTATGDQPPFTTNPYAFGHFSKPRLGSFAGGSSMPSYHFTQYFAVARVYAEVYDNYLIPYGVAAALLASDIKGHRHWVSDMVAGALIGTVIGGVVADNAEDAATAPSTMFIPAYTGDQISLNFYHQF</sequence>
<accession>Q0EZ22</accession>
<dbReference type="OrthoDB" id="5289372at2"/>
<dbReference type="HOGENOM" id="CLU_803643_0_0_0"/>
<dbReference type="EMBL" id="AATS01000007">
    <property type="protein sequence ID" value="EAU54602.1"/>
    <property type="molecule type" value="Genomic_DNA"/>
</dbReference>
<name>Q0EZ22_9PROT</name>
<feature type="domain" description="Phosphatidic acid phosphatase type 2/haloperoxidase" evidence="2">
    <location>
        <begin position="151"/>
        <end position="271"/>
    </location>
</feature>
<reference evidence="3 4" key="1">
    <citation type="submission" date="2006-09" db="EMBL/GenBank/DDBJ databases">
        <authorList>
            <person name="Emerson D."/>
            <person name="Ferriera S."/>
            <person name="Johnson J."/>
            <person name="Kravitz S."/>
            <person name="Halpern A."/>
            <person name="Remington K."/>
            <person name="Beeson K."/>
            <person name="Tran B."/>
            <person name="Rogers Y.-H."/>
            <person name="Friedman R."/>
            <person name="Venter J.C."/>
        </authorList>
    </citation>
    <scope>NUCLEOTIDE SEQUENCE [LARGE SCALE GENOMIC DNA]</scope>
    <source>
        <strain evidence="3 4">PV-1</strain>
    </source>
</reference>
<proteinExistence type="predicted"/>
<dbReference type="Pfam" id="PF01569">
    <property type="entry name" value="PAP2"/>
    <property type="match status" value="1"/>
</dbReference>
<keyword evidence="4" id="KW-1185">Reference proteome</keyword>
<protein>
    <submittedName>
        <fullName evidence="3">Phosphoesterase, PA-phosphatase related protein</fullName>
    </submittedName>
</protein>
<evidence type="ECO:0000313" key="4">
    <source>
        <dbReference type="Proteomes" id="UP000005297"/>
    </source>
</evidence>
<dbReference type="AlphaFoldDB" id="Q0EZ22"/>
<keyword evidence="1" id="KW-0732">Signal</keyword>
<evidence type="ECO:0000313" key="3">
    <source>
        <dbReference type="EMBL" id="EAU54602.1"/>
    </source>
</evidence>
<dbReference type="SUPFAM" id="SSF48317">
    <property type="entry name" value="Acid phosphatase/Vanadium-dependent haloperoxidase"/>
    <property type="match status" value="1"/>
</dbReference>
<dbReference type="STRING" id="314344.AL013_00105"/>
<dbReference type="Gene3D" id="1.20.144.10">
    <property type="entry name" value="Phosphatidic acid phosphatase type 2/haloperoxidase"/>
    <property type="match status" value="1"/>
</dbReference>
<organism evidence="3 4">
    <name type="scientific">Mariprofundus ferrooxydans PV-1</name>
    <dbReference type="NCBI Taxonomy" id="314345"/>
    <lineage>
        <taxon>Bacteria</taxon>
        <taxon>Pseudomonadati</taxon>
        <taxon>Pseudomonadota</taxon>
        <taxon>Candidatius Mariprofundia</taxon>
        <taxon>Mariprofundales</taxon>
        <taxon>Mariprofundaceae</taxon>
        <taxon>Mariprofundus</taxon>
    </lineage>
</organism>
<feature type="chain" id="PRO_5004171465" evidence="1">
    <location>
        <begin position="18"/>
        <end position="303"/>
    </location>
</feature>
<dbReference type="InterPro" id="IPR036938">
    <property type="entry name" value="PAP2/HPO_sf"/>
</dbReference>
<dbReference type="eggNOG" id="COG0671">
    <property type="taxonomic scope" value="Bacteria"/>
</dbReference>